<evidence type="ECO:0000256" key="3">
    <source>
        <dbReference type="ARBA" id="ARBA00023235"/>
    </source>
</evidence>
<dbReference type="GO" id="GO:0031119">
    <property type="term" value="P:tRNA pseudouridine synthesis"/>
    <property type="evidence" value="ECO:0007669"/>
    <property type="project" value="UniProtKB-UniRule"/>
</dbReference>
<dbReference type="CDD" id="cd02570">
    <property type="entry name" value="PseudoU_synth_EcTruA"/>
    <property type="match status" value="1"/>
</dbReference>
<dbReference type="GO" id="GO:0003723">
    <property type="term" value="F:RNA binding"/>
    <property type="evidence" value="ECO:0007669"/>
    <property type="project" value="InterPro"/>
</dbReference>
<evidence type="ECO:0000256" key="6">
    <source>
        <dbReference type="PIRSR" id="PIRSR001430-2"/>
    </source>
</evidence>
<dbReference type="HAMAP" id="MF_00171">
    <property type="entry name" value="TruA"/>
    <property type="match status" value="1"/>
</dbReference>
<dbReference type="EC" id="5.4.99.12" evidence="4"/>
<dbReference type="FunFam" id="3.30.70.580:FF:000001">
    <property type="entry name" value="tRNA pseudouridine synthase A"/>
    <property type="match status" value="1"/>
</dbReference>
<comment type="catalytic activity">
    <reaction evidence="4 7">
        <text>uridine(38/39/40) in tRNA = pseudouridine(38/39/40) in tRNA</text>
        <dbReference type="Rhea" id="RHEA:22376"/>
        <dbReference type="Rhea" id="RHEA-COMP:10085"/>
        <dbReference type="Rhea" id="RHEA-COMP:10087"/>
        <dbReference type="ChEBI" id="CHEBI:65314"/>
        <dbReference type="ChEBI" id="CHEBI:65315"/>
        <dbReference type="EC" id="5.4.99.12"/>
    </reaction>
</comment>
<comment type="function">
    <text evidence="4">Formation of pseudouridine at positions 38, 39 and 40 in the anticodon stem and loop of transfer RNAs.</text>
</comment>
<keyword evidence="3 4" id="KW-0413">Isomerase</keyword>
<feature type="domain" description="Pseudouridine synthase I TruA alpha/beta" evidence="8">
    <location>
        <begin position="9"/>
        <end position="103"/>
    </location>
</feature>
<evidence type="ECO:0000313" key="9">
    <source>
        <dbReference type="EMBL" id="MEB3430066.1"/>
    </source>
</evidence>
<dbReference type="InterPro" id="IPR020103">
    <property type="entry name" value="PsdUridine_synth_cat_dom_sf"/>
</dbReference>
<dbReference type="RefSeq" id="WP_324620226.1">
    <property type="nucleotide sequence ID" value="NZ_JAYKOT010000003.1"/>
</dbReference>
<feature type="domain" description="Pseudouridine synthase I TruA alpha/beta" evidence="8">
    <location>
        <begin position="143"/>
        <end position="244"/>
    </location>
</feature>
<gene>
    <name evidence="4 9" type="primary">truA</name>
    <name evidence="9" type="ORF">VLK81_08705</name>
</gene>
<dbReference type="PANTHER" id="PTHR11142:SF0">
    <property type="entry name" value="TRNA PSEUDOURIDINE SYNTHASE-LIKE 1"/>
    <property type="match status" value="1"/>
</dbReference>
<comment type="caution">
    <text evidence="9">The sequence shown here is derived from an EMBL/GenBank/DDBJ whole genome shotgun (WGS) entry which is preliminary data.</text>
</comment>
<dbReference type="EMBL" id="JAYKOT010000003">
    <property type="protein sequence ID" value="MEB3430066.1"/>
    <property type="molecule type" value="Genomic_DNA"/>
</dbReference>
<evidence type="ECO:0000256" key="7">
    <source>
        <dbReference type="RuleBase" id="RU003792"/>
    </source>
</evidence>
<keyword evidence="2 4" id="KW-0819">tRNA processing</keyword>
<dbReference type="InterPro" id="IPR001406">
    <property type="entry name" value="PsdUridine_synth_TruA"/>
</dbReference>
<dbReference type="Gene3D" id="3.30.70.660">
    <property type="entry name" value="Pseudouridine synthase I, catalytic domain, C-terminal subdomain"/>
    <property type="match status" value="1"/>
</dbReference>
<dbReference type="PANTHER" id="PTHR11142">
    <property type="entry name" value="PSEUDOURIDYLATE SYNTHASE"/>
    <property type="match status" value="1"/>
</dbReference>
<proteinExistence type="inferred from homology"/>
<dbReference type="InterPro" id="IPR020094">
    <property type="entry name" value="TruA/RsuA/RluB/E/F_N"/>
</dbReference>
<comment type="similarity">
    <text evidence="1 4 7">Belongs to the tRNA pseudouridine synthase TruA family.</text>
</comment>
<dbReference type="NCBIfam" id="TIGR00071">
    <property type="entry name" value="hisT_truA"/>
    <property type="match status" value="1"/>
</dbReference>
<evidence type="ECO:0000259" key="8">
    <source>
        <dbReference type="Pfam" id="PF01416"/>
    </source>
</evidence>
<organism evidence="9 10">
    <name type="scientific">Citroniella saccharovorans</name>
    <dbReference type="NCBI Taxonomy" id="2053367"/>
    <lineage>
        <taxon>Bacteria</taxon>
        <taxon>Bacillati</taxon>
        <taxon>Bacillota</taxon>
        <taxon>Tissierellia</taxon>
        <taxon>Tissierellales</taxon>
        <taxon>Peptoniphilaceae</taxon>
        <taxon>Citroniella</taxon>
    </lineage>
</organism>
<keyword evidence="10" id="KW-1185">Reference proteome</keyword>
<dbReference type="InterPro" id="IPR020097">
    <property type="entry name" value="PsdUridine_synth_TruA_a/b_dom"/>
</dbReference>
<evidence type="ECO:0000256" key="2">
    <source>
        <dbReference type="ARBA" id="ARBA00022694"/>
    </source>
</evidence>
<sequence length="244" mass="28441">MKNIMLKVSYDGTNYSGWQIQENAITVEEKITEAIYLLTGERVKVIGSGRTDKGVHAYKQVCNFKTKSKISPSKFYYHLKKYLPDDIDVFYSKEVDMDFNSRFSAKSKTYIYKIMNTEYMSPIYRNYYAQIDYKLDFQKMKEASSEFIGRKDFTSFTKALEENINPVRNILDLSLYKKDKIIYIKITGESFLRNMVRIIAGCLVEVGRGKIKKEEIPLIFAKKNRKYAGPTLTGSGLYLFDVKY</sequence>
<dbReference type="Proteomes" id="UP001357733">
    <property type="component" value="Unassembled WGS sequence"/>
</dbReference>
<evidence type="ECO:0000256" key="4">
    <source>
        <dbReference type="HAMAP-Rule" id="MF_00171"/>
    </source>
</evidence>
<comment type="caution">
    <text evidence="4">Lacks conserved residue(s) required for the propagation of feature annotation.</text>
</comment>
<dbReference type="InterPro" id="IPR020095">
    <property type="entry name" value="PsdUridine_synth_TruA_C"/>
</dbReference>
<evidence type="ECO:0000313" key="10">
    <source>
        <dbReference type="Proteomes" id="UP001357733"/>
    </source>
</evidence>
<evidence type="ECO:0000256" key="5">
    <source>
        <dbReference type="PIRSR" id="PIRSR001430-1"/>
    </source>
</evidence>
<dbReference type="SUPFAM" id="SSF55120">
    <property type="entry name" value="Pseudouridine synthase"/>
    <property type="match status" value="1"/>
</dbReference>
<dbReference type="Gene3D" id="3.30.70.580">
    <property type="entry name" value="Pseudouridine synthase I, catalytic domain, N-terminal subdomain"/>
    <property type="match status" value="1"/>
</dbReference>
<evidence type="ECO:0000256" key="1">
    <source>
        <dbReference type="ARBA" id="ARBA00009375"/>
    </source>
</evidence>
<comment type="subunit">
    <text evidence="4">Homodimer.</text>
</comment>
<dbReference type="Pfam" id="PF01416">
    <property type="entry name" value="PseudoU_synth_1"/>
    <property type="match status" value="2"/>
</dbReference>
<dbReference type="PIRSF" id="PIRSF001430">
    <property type="entry name" value="tRNA_psdUrid_synth"/>
    <property type="match status" value="1"/>
</dbReference>
<feature type="binding site" evidence="4 6">
    <location>
        <position position="110"/>
    </location>
    <ligand>
        <name>substrate</name>
    </ligand>
</feature>
<accession>A0AAW9MVD0</accession>
<reference evidence="9 10" key="1">
    <citation type="submission" date="2024-01" db="EMBL/GenBank/DDBJ databases">
        <title>Complete genome sequence of Citroniella saccharovorans strain M6.X9, isolated from human fecal sample.</title>
        <authorList>
            <person name="Cheng G."/>
            <person name="Westerholm M."/>
            <person name="Schnurer A."/>
        </authorList>
    </citation>
    <scope>NUCLEOTIDE SEQUENCE [LARGE SCALE GENOMIC DNA]</scope>
    <source>
        <strain evidence="9 10">DSM 29873</strain>
    </source>
</reference>
<name>A0AAW9MVD0_9FIRM</name>
<feature type="active site" description="Nucleophile" evidence="4 5">
    <location>
        <position position="52"/>
    </location>
</feature>
<dbReference type="GO" id="GO:0160147">
    <property type="term" value="F:tRNA pseudouridine(38-40) synthase activity"/>
    <property type="evidence" value="ECO:0007669"/>
    <property type="project" value="UniProtKB-EC"/>
</dbReference>
<dbReference type="AlphaFoldDB" id="A0AAW9MVD0"/>
<protein>
    <recommendedName>
        <fullName evidence="4">tRNA pseudouridine synthase A</fullName>
        <ecNumber evidence="4">5.4.99.12</ecNumber>
    </recommendedName>
    <alternativeName>
        <fullName evidence="4">tRNA pseudouridine(38-40) synthase</fullName>
    </alternativeName>
    <alternativeName>
        <fullName evidence="4">tRNA pseudouridylate synthase I</fullName>
    </alternativeName>
    <alternativeName>
        <fullName evidence="4">tRNA-uridine isomerase I</fullName>
    </alternativeName>
</protein>